<feature type="region of interest" description="Disordered" evidence="2">
    <location>
        <begin position="1"/>
        <end position="77"/>
    </location>
</feature>
<dbReference type="PANTHER" id="PTHR11937">
    <property type="entry name" value="ACTIN"/>
    <property type="match status" value="1"/>
</dbReference>
<dbReference type="InterPro" id="IPR004000">
    <property type="entry name" value="Actin"/>
</dbReference>
<name>A0A1Y1UP95_9TREE</name>
<evidence type="ECO:0000256" key="2">
    <source>
        <dbReference type="SAM" id="MobiDB-lite"/>
    </source>
</evidence>
<dbReference type="Gene3D" id="3.90.640.10">
    <property type="entry name" value="Actin, Chain A, domain 4"/>
    <property type="match status" value="1"/>
</dbReference>
<feature type="region of interest" description="Disordered" evidence="2">
    <location>
        <begin position="584"/>
        <end position="618"/>
    </location>
</feature>
<proteinExistence type="inferred from homology"/>
<dbReference type="OrthoDB" id="5572108at2759"/>
<dbReference type="EMBL" id="NBSH01000002">
    <property type="protein sequence ID" value="ORX39812.1"/>
    <property type="molecule type" value="Genomic_DNA"/>
</dbReference>
<feature type="region of interest" description="Disordered" evidence="2">
    <location>
        <begin position="116"/>
        <end position="145"/>
    </location>
</feature>
<dbReference type="AlphaFoldDB" id="A0A1Y1UP95"/>
<dbReference type="SUPFAM" id="SSF53067">
    <property type="entry name" value="Actin-like ATPase domain"/>
    <property type="match status" value="2"/>
</dbReference>
<keyword evidence="4" id="KW-1185">Reference proteome</keyword>
<comment type="caution">
    <text evidence="3">The sequence shown here is derived from an EMBL/GenBank/DDBJ whole genome shotgun (WGS) entry which is preliminary data.</text>
</comment>
<organism evidence="3 4">
    <name type="scientific">Kockovaella imperatae</name>
    <dbReference type="NCBI Taxonomy" id="4999"/>
    <lineage>
        <taxon>Eukaryota</taxon>
        <taxon>Fungi</taxon>
        <taxon>Dikarya</taxon>
        <taxon>Basidiomycota</taxon>
        <taxon>Agaricomycotina</taxon>
        <taxon>Tremellomycetes</taxon>
        <taxon>Tremellales</taxon>
        <taxon>Cuniculitremaceae</taxon>
        <taxon>Kockovaella</taxon>
    </lineage>
</organism>
<comment type="similarity">
    <text evidence="1">Belongs to the actin family.</text>
</comment>
<dbReference type="SMART" id="SM00268">
    <property type="entry name" value="ACTIN"/>
    <property type="match status" value="1"/>
</dbReference>
<feature type="compositionally biased region" description="Basic and acidic residues" evidence="2">
    <location>
        <begin position="200"/>
        <end position="209"/>
    </location>
</feature>
<dbReference type="FunCoup" id="A0A1Y1UP95">
    <property type="interactions" value="547"/>
</dbReference>
<evidence type="ECO:0000256" key="1">
    <source>
        <dbReference type="RuleBase" id="RU000487"/>
    </source>
</evidence>
<dbReference type="Proteomes" id="UP000193218">
    <property type="component" value="Unassembled WGS sequence"/>
</dbReference>
<dbReference type="InterPro" id="IPR043129">
    <property type="entry name" value="ATPase_NBD"/>
</dbReference>
<accession>A0A1Y1UP95</accession>
<feature type="compositionally biased region" description="Pro residues" evidence="2">
    <location>
        <begin position="50"/>
        <end position="60"/>
    </location>
</feature>
<dbReference type="RefSeq" id="XP_021873597.1">
    <property type="nucleotide sequence ID" value="XM_022017839.1"/>
</dbReference>
<feature type="region of interest" description="Disordered" evidence="2">
    <location>
        <begin position="200"/>
        <end position="230"/>
    </location>
</feature>
<dbReference type="Gene3D" id="3.30.420.40">
    <property type="match status" value="3"/>
</dbReference>
<protein>
    <submittedName>
        <fullName evidence="3">Uncharacterized protein</fullName>
    </submittedName>
</protein>
<feature type="compositionally biased region" description="Basic and acidic residues" evidence="2">
    <location>
        <begin position="116"/>
        <end position="129"/>
    </location>
</feature>
<dbReference type="CDD" id="cd10206">
    <property type="entry name" value="ASKHA_NBD_Arp8-like"/>
    <property type="match status" value="1"/>
</dbReference>
<dbReference type="GeneID" id="33559648"/>
<evidence type="ECO:0000313" key="4">
    <source>
        <dbReference type="Proteomes" id="UP000193218"/>
    </source>
</evidence>
<reference evidence="3 4" key="1">
    <citation type="submission" date="2017-03" db="EMBL/GenBank/DDBJ databases">
        <title>Widespread Adenine N6-methylation of Active Genes in Fungi.</title>
        <authorList>
            <consortium name="DOE Joint Genome Institute"/>
            <person name="Mondo S.J."/>
            <person name="Dannebaum R.O."/>
            <person name="Kuo R.C."/>
            <person name="Louie K.B."/>
            <person name="Bewick A.J."/>
            <person name="Labutti K."/>
            <person name="Haridas S."/>
            <person name="Kuo A."/>
            <person name="Salamov A."/>
            <person name="Ahrendt S.R."/>
            <person name="Lau R."/>
            <person name="Bowen B.P."/>
            <person name="Lipzen A."/>
            <person name="Sullivan W."/>
            <person name="Andreopoulos W.B."/>
            <person name="Clum A."/>
            <person name="Lindquist E."/>
            <person name="Daum C."/>
            <person name="Northen T.R."/>
            <person name="Ramamoorthy G."/>
            <person name="Schmitz R.J."/>
            <person name="Gryganskyi A."/>
            <person name="Culley D."/>
            <person name="Magnuson J."/>
            <person name="James T.Y."/>
            <person name="O'Malley M.A."/>
            <person name="Stajich J.E."/>
            <person name="Spatafora J.W."/>
            <person name="Visel A."/>
            <person name="Grigoriev I.V."/>
        </authorList>
    </citation>
    <scope>NUCLEOTIDE SEQUENCE [LARGE SCALE GENOMIC DNA]</scope>
    <source>
        <strain evidence="3 4">NRRL Y-17943</strain>
    </source>
</reference>
<evidence type="ECO:0000313" key="3">
    <source>
        <dbReference type="EMBL" id="ORX39812.1"/>
    </source>
</evidence>
<sequence>MESSPIPRSTPDLVMPPDNIEGSGGRPASPGTGAGPGDEAQDGTPVAGPSTPPPAAPVPKRPARRAPRPKAEHSTAYTTAWVPGLFNIKNPAGDYLQRESNVDVFRQVSVARARREKEELETERQKVAEGESAEQQEEDKPEETNPLTNILVIHPGSRNLRIGRASDFYPHEIPNCIARPSSAVNRGRDPPVLGSRAKRIAQEHLEKRDPKKKKEVNGAANGGDDAEGNWVDPVDQGIGYARDYLREKLRANRLQTDWREGSRVKAANNRVKPEPIPEHNDPYRIEWTETESKNYFIGEEALRLPPDSGFKVRYPILRRGLNRRDWTNHQLLLDDIGTIIEDALRKEMNITPKDYHKFSVVFIVPDHGDRFYVQEMTALFLGVMGFKEIAVHQEAYAAIFAAGMSTACVVDIGAEVTSVTCVDEGNLISDTRVNLAYGGDDITSALVNLLQRSSFPYRDLDLGRPQEWRMMDNLKMKICTLEEHLVANTPWDFYVLKPQGMTDKYVFRTYDENILAPLCFFDTRMIDFEEKEDNGLLQPWIRPALVDDELLSSYGEPTGAMRSCTNHLRPAPPTVAEVLAVANGSPERSDVTPANGSPVKPSGSQDADPVVKGSDTPSVQVETNGIATATQEGTESEVLQQESEEPLIEYNIVEEASKVPLDAALAASIALAGATENKIKAAAASILLIGGSSALKGLGAFIADRLPSLLRARHLPIQDVSIVPPPRGLNPRFVSWKGACVMCNLESLSDMWVRRDEWEAIQARALKDRYLFL</sequence>
<gene>
    <name evidence="3" type="ORF">BD324DRAFT_648437</name>
</gene>
<dbReference type="InParanoid" id="A0A1Y1UP95"/>
<dbReference type="Pfam" id="PF00022">
    <property type="entry name" value="Actin"/>
    <property type="match status" value="2"/>
</dbReference>
<feature type="compositionally biased region" description="Acidic residues" evidence="2">
    <location>
        <begin position="131"/>
        <end position="141"/>
    </location>
</feature>
<dbReference type="STRING" id="4999.A0A1Y1UP95"/>